<evidence type="ECO:0000256" key="1">
    <source>
        <dbReference type="SAM" id="SignalP"/>
    </source>
</evidence>
<evidence type="ECO:0000313" key="3">
    <source>
        <dbReference type="Proteomes" id="UP001596254"/>
    </source>
</evidence>
<reference evidence="3" key="1">
    <citation type="journal article" date="2019" name="Int. J. Syst. Evol. Microbiol.">
        <title>The Global Catalogue of Microorganisms (GCM) 10K type strain sequencing project: providing services to taxonomists for standard genome sequencing and annotation.</title>
        <authorList>
            <consortium name="The Broad Institute Genomics Platform"/>
            <consortium name="The Broad Institute Genome Sequencing Center for Infectious Disease"/>
            <person name="Wu L."/>
            <person name="Ma J."/>
        </authorList>
    </citation>
    <scope>NUCLEOTIDE SEQUENCE [LARGE SCALE GENOMIC DNA]</scope>
    <source>
        <strain evidence="3">CCM 8905</strain>
    </source>
</reference>
<evidence type="ECO:0000313" key="2">
    <source>
        <dbReference type="EMBL" id="MFC6205950.1"/>
    </source>
</evidence>
<comment type="caution">
    <text evidence="2">The sequence shown here is derived from an EMBL/GenBank/DDBJ whole genome shotgun (WGS) entry which is preliminary data.</text>
</comment>
<dbReference type="RefSeq" id="WP_125692764.1">
    <property type="nucleotide sequence ID" value="NZ_JBHSSK010000001.1"/>
</dbReference>
<keyword evidence="3" id="KW-1185">Reference proteome</keyword>
<organism evidence="2 3">
    <name type="scientific">Levilactobacillus tongjiangensis</name>
    <dbReference type="NCBI Taxonomy" id="2486023"/>
    <lineage>
        <taxon>Bacteria</taxon>
        <taxon>Bacillati</taxon>
        <taxon>Bacillota</taxon>
        <taxon>Bacilli</taxon>
        <taxon>Lactobacillales</taxon>
        <taxon>Lactobacillaceae</taxon>
        <taxon>Levilactobacillus</taxon>
    </lineage>
</organism>
<dbReference type="Proteomes" id="UP001596254">
    <property type="component" value="Unassembled WGS sequence"/>
</dbReference>
<name>A0ABW1SNK9_9LACO</name>
<dbReference type="EMBL" id="JBHSSK010000001">
    <property type="protein sequence ID" value="MFC6205950.1"/>
    <property type="molecule type" value="Genomic_DNA"/>
</dbReference>
<accession>A0ABW1SNK9</accession>
<feature type="signal peptide" evidence="1">
    <location>
        <begin position="1"/>
        <end position="29"/>
    </location>
</feature>
<keyword evidence="1" id="KW-0732">Signal</keyword>
<sequence>MKRFMAKLGLVAVALGTLGGVVAPTVASAKTKPTFTNTDLKRYYKNATSKTAFYFKTYKSGKKTGEMLIFGDFNGKNANVKYGVPTSVKFSKNRRTMTTKYKLIEFKTTKGKTTTSLAKKAYTFKLTKKSSTKFSAKLTGSKFNRRLGTTGKTYSYTKTKTSPAKSYANKYVKPAMKKAYTEAFDSLPAADKQAAVTKYTNNAVNTMIKNFNYKS</sequence>
<protein>
    <submittedName>
        <fullName evidence="2">Uncharacterized protein</fullName>
    </submittedName>
</protein>
<proteinExistence type="predicted"/>
<feature type="chain" id="PRO_5045889452" evidence="1">
    <location>
        <begin position="30"/>
        <end position="215"/>
    </location>
</feature>
<gene>
    <name evidence="2" type="ORF">ACFP1G_00295</name>
</gene>